<proteinExistence type="predicted"/>
<dbReference type="Proteomes" id="UP001221924">
    <property type="component" value="Unassembled WGS sequence"/>
</dbReference>
<feature type="non-terminal residue" evidence="1">
    <location>
        <position position="79"/>
    </location>
</feature>
<evidence type="ECO:0000313" key="2">
    <source>
        <dbReference type="Proteomes" id="UP001221924"/>
    </source>
</evidence>
<dbReference type="AlphaFoldDB" id="A0AAW6MAQ8"/>
<sequence>MKTIGGFSNTGDKNILFAEGAAPEAISEGAFANCDSLLTVTLPNCIKKIGKKAFFSCDTLQNITLPTAIDSILTSTFSG</sequence>
<name>A0AAW6MAQ8_9BACE</name>
<comment type="caution">
    <text evidence="1">The sequence shown here is derived from an EMBL/GenBank/DDBJ whole genome shotgun (WGS) entry which is preliminary data.</text>
</comment>
<dbReference type="InterPro" id="IPR032675">
    <property type="entry name" value="LRR_dom_sf"/>
</dbReference>
<dbReference type="InterPro" id="IPR026906">
    <property type="entry name" value="LRR_5"/>
</dbReference>
<dbReference type="Gene3D" id="3.80.10.10">
    <property type="entry name" value="Ribonuclease Inhibitor"/>
    <property type="match status" value="1"/>
</dbReference>
<dbReference type="SUPFAM" id="SSF52058">
    <property type="entry name" value="L domain-like"/>
    <property type="match status" value="1"/>
</dbReference>
<gene>
    <name evidence="1" type="ORF">PZH42_28730</name>
</gene>
<accession>A0AAW6MAQ8</accession>
<organism evidence="1 2">
    <name type="scientific">Bacteroides cellulosilyticus</name>
    <dbReference type="NCBI Taxonomy" id="246787"/>
    <lineage>
        <taxon>Bacteria</taxon>
        <taxon>Pseudomonadati</taxon>
        <taxon>Bacteroidota</taxon>
        <taxon>Bacteroidia</taxon>
        <taxon>Bacteroidales</taxon>
        <taxon>Bacteroidaceae</taxon>
        <taxon>Bacteroides</taxon>
    </lineage>
</organism>
<reference evidence="1" key="1">
    <citation type="submission" date="2023-03" db="EMBL/GenBank/DDBJ databases">
        <title>DFI Biobank Strains.</title>
        <authorList>
            <person name="Mostad J."/>
            <person name="Paddock L."/>
            <person name="Medina S."/>
            <person name="Waligurski E."/>
            <person name="Barat B."/>
            <person name="Smith R."/>
            <person name="Burgo V."/>
            <person name="Metcalfe C."/>
            <person name="Woodson C."/>
            <person name="Sundararajan A."/>
            <person name="Ramaswamy R."/>
            <person name="Lin H."/>
            <person name="Pamer E.G."/>
        </authorList>
    </citation>
    <scope>NUCLEOTIDE SEQUENCE</scope>
    <source>
        <strain evidence="1">DFI.9.5</strain>
    </source>
</reference>
<evidence type="ECO:0000313" key="1">
    <source>
        <dbReference type="EMBL" id="MDE8698005.1"/>
    </source>
</evidence>
<dbReference type="Pfam" id="PF13306">
    <property type="entry name" value="LRR_5"/>
    <property type="match status" value="1"/>
</dbReference>
<protein>
    <submittedName>
        <fullName evidence="1">Leucine-rich repeat protein</fullName>
    </submittedName>
</protein>
<dbReference type="EMBL" id="JARFID010000569">
    <property type="protein sequence ID" value="MDE8698005.1"/>
    <property type="molecule type" value="Genomic_DNA"/>
</dbReference>